<evidence type="ECO:0000256" key="1">
    <source>
        <dbReference type="SAM" id="MobiDB-lite"/>
    </source>
</evidence>
<feature type="compositionally biased region" description="Basic and acidic residues" evidence="1">
    <location>
        <begin position="36"/>
        <end position="46"/>
    </location>
</feature>
<dbReference type="Proteomes" id="UP000024404">
    <property type="component" value="Unassembled WGS sequence"/>
</dbReference>
<feature type="region of interest" description="Disordered" evidence="1">
    <location>
        <begin position="1"/>
        <end position="46"/>
    </location>
</feature>
<dbReference type="AlphaFoldDB" id="A0A8R1XRI6"/>
<accession>A0A8R1XRI6</accession>
<proteinExistence type="predicted"/>
<evidence type="ECO:0000313" key="2">
    <source>
        <dbReference type="EnsemblMetazoa" id="OVOC12790.1"/>
    </source>
</evidence>
<dbReference type="EnsemblMetazoa" id="OVOC12790.1">
    <property type="protein sequence ID" value="OVOC12790.1"/>
    <property type="gene ID" value="WBGene00249599"/>
</dbReference>
<dbReference type="EMBL" id="CMVM020000721">
    <property type="status" value="NOT_ANNOTATED_CDS"/>
    <property type="molecule type" value="Genomic_DNA"/>
</dbReference>
<reference evidence="2" key="2">
    <citation type="submission" date="2022-06" db="UniProtKB">
        <authorList>
            <consortium name="EnsemblMetazoa"/>
        </authorList>
    </citation>
    <scope>IDENTIFICATION</scope>
</reference>
<reference evidence="3" key="1">
    <citation type="submission" date="2013-10" db="EMBL/GenBank/DDBJ databases">
        <title>Genome sequencing of Onchocerca volvulus.</title>
        <authorList>
            <person name="Cotton J."/>
            <person name="Tsai J."/>
            <person name="Stanley E."/>
            <person name="Tracey A."/>
            <person name="Holroyd N."/>
            <person name="Lustigman S."/>
            <person name="Berriman M."/>
        </authorList>
    </citation>
    <scope>NUCLEOTIDE SEQUENCE</scope>
</reference>
<organism evidence="2 3">
    <name type="scientific">Onchocerca volvulus</name>
    <dbReference type="NCBI Taxonomy" id="6282"/>
    <lineage>
        <taxon>Eukaryota</taxon>
        <taxon>Metazoa</taxon>
        <taxon>Ecdysozoa</taxon>
        <taxon>Nematoda</taxon>
        <taxon>Chromadorea</taxon>
        <taxon>Rhabditida</taxon>
        <taxon>Spirurina</taxon>
        <taxon>Spiruromorpha</taxon>
        <taxon>Filarioidea</taxon>
        <taxon>Onchocercidae</taxon>
        <taxon>Onchocerca</taxon>
    </lineage>
</organism>
<protein>
    <submittedName>
        <fullName evidence="2">Uncharacterized protein</fullName>
    </submittedName>
</protein>
<feature type="compositionally biased region" description="Basic residues" evidence="1">
    <location>
        <begin position="1"/>
        <end position="18"/>
    </location>
</feature>
<feature type="compositionally biased region" description="Polar residues" evidence="1">
    <location>
        <begin position="23"/>
        <end position="35"/>
    </location>
</feature>
<sequence length="46" mass="5306">MMQTIKKKPRKSVRKHSAVHSVVSKQNHVTVTSSECKQKYEQKSAH</sequence>
<evidence type="ECO:0000313" key="3">
    <source>
        <dbReference type="Proteomes" id="UP000024404"/>
    </source>
</evidence>
<name>A0A8R1XRI6_ONCVO</name>
<keyword evidence="3" id="KW-1185">Reference proteome</keyword>